<dbReference type="Pfam" id="PF05708">
    <property type="entry name" value="Peptidase_C92"/>
    <property type="match status" value="1"/>
</dbReference>
<evidence type="ECO:0000313" key="2">
    <source>
        <dbReference type="Proteomes" id="UP000650485"/>
    </source>
</evidence>
<dbReference type="STRING" id="1583.IV69_GL000804"/>
<accession>A0A1K0FW65</accession>
<organism evidence="1 2">
    <name type="scientific">Weissella confusa</name>
    <name type="common">Lactobacillus confusus</name>
    <dbReference type="NCBI Taxonomy" id="1583"/>
    <lineage>
        <taxon>Bacteria</taxon>
        <taxon>Bacillati</taxon>
        <taxon>Bacillota</taxon>
        <taxon>Bacilli</taxon>
        <taxon>Lactobacillales</taxon>
        <taxon>Lactobacillaceae</taxon>
        <taxon>Weissella</taxon>
    </lineage>
</organism>
<evidence type="ECO:0008006" key="3">
    <source>
        <dbReference type="Google" id="ProtNLM"/>
    </source>
</evidence>
<dbReference type="EMBL" id="JACSZT010000002">
    <property type="protein sequence ID" value="MBC6498151.1"/>
    <property type="molecule type" value="Genomic_DNA"/>
</dbReference>
<dbReference type="AlphaFoldDB" id="A0A1K0FW65"/>
<dbReference type="Gene3D" id="3.90.1720.10">
    <property type="entry name" value="endopeptidase domain like (from Nostoc punctiforme)"/>
    <property type="match status" value="1"/>
</dbReference>
<dbReference type="Proteomes" id="UP000650485">
    <property type="component" value="Unassembled WGS sequence"/>
</dbReference>
<dbReference type="SUPFAM" id="SSF54001">
    <property type="entry name" value="Cysteine proteinases"/>
    <property type="match status" value="1"/>
</dbReference>
<protein>
    <recommendedName>
        <fullName evidence="3">UDP-N-acetylmuramoylalanyl-D-glutamate--2, 6-diaminopimelate ligase</fullName>
    </recommendedName>
</protein>
<dbReference type="InterPro" id="IPR024453">
    <property type="entry name" value="Peptidase_C92"/>
</dbReference>
<dbReference type="RefSeq" id="WP_071707965.1">
    <property type="nucleotide sequence ID" value="NZ_ALXJ01000006.1"/>
</dbReference>
<reference evidence="1" key="1">
    <citation type="submission" date="2020-08" db="EMBL/GenBank/DDBJ databases">
        <title>Complete genome sequence of Weissella confusa strain FS54 provides insights into metabolic potential.</title>
        <authorList>
            <person name="Fhoula I."/>
            <person name="Najjari A."/>
            <person name="Lekired A."/>
            <person name="Bessrour-Aouam N."/>
            <person name="Jaballah S."/>
            <person name="Klibi N."/>
            <person name="Ouzari H.-I."/>
        </authorList>
    </citation>
    <scope>NUCLEOTIDE SEQUENCE</scope>
    <source>
        <strain evidence="1">FS54</strain>
    </source>
</reference>
<comment type="caution">
    <text evidence="1">The sequence shown here is derived from an EMBL/GenBank/DDBJ whole genome shotgun (WGS) entry which is preliminary data.</text>
</comment>
<dbReference type="InterPro" id="IPR038765">
    <property type="entry name" value="Papain-like_cys_pep_sf"/>
</dbReference>
<name>A0A1K0FW65_WEICO</name>
<evidence type="ECO:0000313" key="1">
    <source>
        <dbReference type="EMBL" id="MBC6498151.1"/>
    </source>
</evidence>
<sequence>MTELQTGDLLFVGSTTEQFSQMIAQSTQPKAQTINYTHVGIVELADDGVFVLHASPELGSVRQPLNSFLAAQTGNVDLYRLKTSFDFNSVIFKAKTLLGQPYNWSFIASEPGFYCSEFIETAFSVVKNPFKKIAMTFGPDDSILPEWQTYYAKLGLPVPNGEPGTNPNALISNQLERVVRLR</sequence>
<gene>
    <name evidence="1" type="ORF">H7R52_00970</name>
</gene>
<proteinExistence type="predicted"/>